<evidence type="ECO:0000256" key="2">
    <source>
        <dbReference type="ARBA" id="ARBA00004651"/>
    </source>
</evidence>
<evidence type="ECO:0000256" key="3">
    <source>
        <dbReference type="ARBA" id="ARBA00022475"/>
    </source>
</evidence>
<comment type="similarity">
    <text evidence="8">Belongs to the TMEM147 family.</text>
</comment>
<evidence type="ECO:0000256" key="9">
    <source>
        <dbReference type="ARBA" id="ARBA00034846"/>
    </source>
</evidence>
<name>A0A812CED8_ACAPH</name>
<evidence type="ECO:0000256" key="1">
    <source>
        <dbReference type="ARBA" id="ARBA00004477"/>
    </source>
</evidence>
<evidence type="ECO:0000256" key="4">
    <source>
        <dbReference type="ARBA" id="ARBA00022692"/>
    </source>
</evidence>
<gene>
    <name evidence="12" type="ORF">SPHA_34476</name>
</gene>
<keyword evidence="6 11" id="KW-1133">Transmembrane helix</keyword>
<feature type="transmembrane region" description="Helical" evidence="11">
    <location>
        <begin position="197"/>
        <end position="219"/>
    </location>
</feature>
<dbReference type="GO" id="GO:0005886">
    <property type="term" value="C:plasma membrane"/>
    <property type="evidence" value="ECO:0007669"/>
    <property type="project" value="UniProtKB-SubCell"/>
</dbReference>
<keyword evidence="4 11" id="KW-0812">Transmembrane</keyword>
<evidence type="ECO:0000256" key="7">
    <source>
        <dbReference type="ARBA" id="ARBA00023136"/>
    </source>
</evidence>
<keyword evidence="5" id="KW-0256">Endoplasmic reticulum</keyword>
<dbReference type="Pfam" id="PF09767">
    <property type="entry name" value="DUF2053"/>
    <property type="match status" value="1"/>
</dbReference>
<dbReference type="AlphaFoldDB" id="A0A812CED8"/>
<evidence type="ECO:0000256" key="6">
    <source>
        <dbReference type="ARBA" id="ARBA00022989"/>
    </source>
</evidence>
<dbReference type="PANTHER" id="PTHR12869">
    <property type="entry name" value="SMALL SEVEN TRANSMEMBRANE DOMAIN-CONTAINING PROTEIN"/>
    <property type="match status" value="1"/>
</dbReference>
<feature type="transmembrane region" description="Helical" evidence="11">
    <location>
        <begin position="166"/>
        <end position="191"/>
    </location>
</feature>
<protein>
    <recommendedName>
        <fullName evidence="9">BOS complex subunit TMEM147</fullName>
    </recommendedName>
    <alternativeName>
        <fullName evidence="10">Transmembrane protein 147</fullName>
    </alternativeName>
</protein>
<keyword evidence="13" id="KW-1185">Reference proteome</keyword>
<evidence type="ECO:0000313" key="13">
    <source>
        <dbReference type="Proteomes" id="UP000597762"/>
    </source>
</evidence>
<accession>A0A812CED8</accession>
<feature type="transmembrane region" description="Helical" evidence="11">
    <location>
        <begin position="143"/>
        <end position="159"/>
    </location>
</feature>
<keyword evidence="7 11" id="KW-0472">Membrane</keyword>
<comment type="subcellular location">
    <subcellularLocation>
        <location evidence="2">Cell membrane</location>
        <topology evidence="2">Multi-pass membrane protein</topology>
    </subcellularLocation>
    <subcellularLocation>
        <location evidence="1">Endoplasmic reticulum membrane</location>
        <topology evidence="1">Multi-pass membrane protein</topology>
    </subcellularLocation>
</comment>
<dbReference type="OrthoDB" id="9993532at2759"/>
<keyword evidence="3" id="KW-1003">Cell membrane</keyword>
<proteinExistence type="inferred from homology"/>
<dbReference type="Proteomes" id="UP000597762">
    <property type="component" value="Unassembled WGS sequence"/>
</dbReference>
<reference evidence="12" key="1">
    <citation type="submission" date="2021-01" db="EMBL/GenBank/DDBJ databases">
        <authorList>
            <person name="Li R."/>
            <person name="Bekaert M."/>
        </authorList>
    </citation>
    <scope>NUCLEOTIDE SEQUENCE</scope>
    <source>
        <strain evidence="12">Farmed</strain>
    </source>
</reference>
<dbReference type="GO" id="GO:0005789">
    <property type="term" value="C:endoplasmic reticulum membrane"/>
    <property type="evidence" value="ECO:0007669"/>
    <property type="project" value="UniProtKB-SubCell"/>
</dbReference>
<organism evidence="12 13">
    <name type="scientific">Acanthosepion pharaonis</name>
    <name type="common">Pharaoh cuttlefish</name>
    <name type="synonym">Sepia pharaonis</name>
    <dbReference type="NCBI Taxonomy" id="158019"/>
    <lineage>
        <taxon>Eukaryota</taxon>
        <taxon>Metazoa</taxon>
        <taxon>Spiralia</taxon>
        <taxon>Lophotrochozoa</taxon>
        <taxon>Mollusca</taxon>
        <taxon>Cephalopoda</taxon>
        <taxon>Coleoidea</taxon>
        <taxon>Decapodiformes</taxon>
        <taxon>Sepiida</taxon>
        <taxon>Sepiina</taxon>
        <taxon>Sepiidae</taxon>
        <taxon>Acanthosepion</taxon>
    </lineage>
</organism>
<evidence type="ECO:0000256" key="8">
    <source>
        <dbReference type="ARBA" id="ARBA00034739"/>
    </source>
</evidence>
<evidence type="ECO:0000313" key="12">
    <source>
        <dbReference type="EMBL" id="CAE1265017.1"/>
    </source>
</evidence>
<evidence type="ECO:0000256" key="10">
    <source>
        <dbReference type="ARBA" id="ARBA00034899"/>
    </source>
</evidence>
<feature type="transmembrane region" description="Helical" evidence="11">
    <location>
        <begin position="101"/>
        <end position="123"/>
    </location>
</feature>
<dbReference type="PANTHER" id="PTHR12869:SF0">
    <property type="entry name" value="BOS COMPLEX SUBUNIT TMEM147"/>
    <property type="match status" value="1"/>
</dbReference>
<evidence type="ECO:0000256" key="11">
    <source>
        <dbReference type="SAM" id="Phobius"/>
    </source>
</evidence>
<dbReference type="EMBL" id="CAHIKZ030001463">
    <property type="protein sequence ID" value="CAE1265017.1"/>
    <property type="molecule type" value="Genomic_DNA"/>
</dbReference>
<dbReference type="InterPro" id="IPR019164">
    <property type="entry name" value="TMEM147"/>
</dbReference>
<sequence>MTLFHFGNCVALAYVPYVIVYKCSGMAEYSAFWKCVQAGTAYLFTQLCKMLVLATFFPPTEVSTDSLDVVGETMKCFVDLADLIGLYLVMNSIAGKGQLKFLIAGMGWATAELVMTRFIPLWVGARGIEFDWKYIQMSFDSNVSLIQHISTALLVWLWSRSDLRKTLFPVVFLLLILSCFRPLIVEILIHACQLGSWTLLFSKALFTLCISVIALQMYLGMYRQTSNSYY</sequence>
<comment type="caution">
    <text evidence="12">The sequence shown here is derived from an EMBL/GenBank/DDBJ whole genome shotgun (WGS) entry which is preliminary data.</text>
</comment>
<evidence type="ECO:0000256" key="5">
    <source>
        <dbReference type="ARBA" id="ARBA00022824"/>
    </source>
</evidence>